<accession>A0A9Q3JTG4</accession>
<evidence type="ECO:0000313" key="3">
    <source>
        <dbReference type="Proteomes" id="UP000765509"/>
    </source>
</evidence>
<gene>
    <name evidence="2" type="ORF">O181_106935</name>
</gene>
<evidence type="ECO:0000313" key="2">
    <source>
        <dbReference type="EMBL" id="MBW0567220.1"/>
    </source>
</evidence>
<feature type="compositionally biased region" description="Low complexity" evidence="1">
    <location>
        <begin position="1"/>
        <end position="19"/>
    </location>
</feature>
<feature type="compositionally biased region" description="Basic and acidic residues" evidence="1">
    <location>
        <begin position="124"/>
        <end position="147"/>
    </location>
</feature>
<feature type="region of interest" description="Disordered" evidence="1">
    <location>
        <begin position="75"/>
        <end position="191"/>
    </location>
</feature>
<sequence>SSIRESASDSEASESSIEIQTSPAPRGLITNEPSKGPAEADINSIAVVRPESLSTGNNRDIPVSLQELIYGSKTARVGTSPKSLDRNHELISSSEEFHGARKDRGTSEGLDTHVLQRTSPTDKILVEKPKHAIRGPEEEVGPREGKQRNGSSLSIHKQKSASTSAKQAQESLNDQPEGQAKGKGKGKAQVEQALPAELQDSQEREDCHGQCALYGKNSDVIQKQGRGNIEPIFSKEVDLIKLLNKIETCNKENIIKLKTFKYIQQKLGDDILQVKGSQKTIIFLVNVNKDNIMPLAQICARIESKFTLLNQPDDDSIHFITRQLKELRIKVQSLENSTRQNAALFLEQLEKSDKERLELKEDIQ</sequence>
<organism evidence="2 3">
    <name type="scientific">Austropuccinia psidii MF-1</name>
    <dbReference type="NCBI Taxonomy" id="1389203"/>
    <lineage>
        <taxon>Eukaryota</taxon>
        <taxon>Fungi</taxon>
        <taxon>Dikarya</taxon>
        <taxon>Basidiomycota</taxon>
        <taxon>Pucciniomycotina</taxon>
        <taxon>Pucciniomycetes</taxon>
        <taxon>Pucciniales</taxon>
        <taxon>Sphaerophragmiaceae</taxon>
        <taxon>Austropuccinia</taxon>
    </lineage>
</organism>
<feature type="compositionally biased region" description="Basic and acidic residues" evidence="1">
    <location>
        <begin position="83"/>
        <end position="106"/>
    </location>
</feature>
<feature type="non-terminal residue" evidence="2">
    <location>
        <position position="1"/>
    </location>
</feature>
<comment type="caution">
    <text evidence="2">The sequence shown here is derived from an EMBL/GenBank/DDBJ whole genome shotgun (WGS) entry which is preliminary data.</text>
</comment>
<keyword evidence="3" id="KW-1185">Reference proteome</keyword>
<dbReference type="Proteomes" id="UP000765509">
    <property type="component" value="Unassembled WGS sequence"/>
</dbReference>
<feature type="compositionally biased region" description="Polar residues" evidence="1">
    <location>
        <begin position="148"/>
        <end position="176"/>
    </location>
</feature>
<reference evidence="2" key="1">
    <citation type="submission" date="2021-03" db="EMBL/GenBank/DDBJ databases">
        <title>Draft genome sequence of rust myrtle Austropuccinia psidii MF-1, a brazilian biotype.</title>
        <authorList>
            <person name="Quecine M.C."/>
            <person name="Pachon D.M.R."/>
            <person name="Bonatelli M.L."/>
            <person name="Correr F.H."/>
            <person name="Franceschini L.M."/>
            <person name="Leite T.F."/>
            <person name="Margarido G.R.A."/>
            <person name="Almeida C.A."/>
            <person name="Ferrarezi J.A."/>
            <person name="Labate C.A."/>
        </authorList>
    </citation>
    <scope>NUCLEOTIDE SEQUENCE</scope>
    <source>
        <strain evidence="2">MF-1</strain>
    </source>
</reference>
<evidence type="ECO:0000256" key="1">
    <source>
        <dbReference type="SAM" id="MobiDB-lite"/>
    </source>
</evidence>
<dbReference type="AlphaFoldDB" id="A0A9Q3JTG4"/>
<feature type="region of interest" description="Disordered" evidence="1">
    <location>
        <begin position="1"/>
        <end position="41"/>
    </location>
</feature>
<dbReference type="EMBL" id="AVOT02080433">
    <property type="protein sequence ID" value="MBW0567220.1"/>
    <property type="molecule type" value="Genomic_DNA"/>
</dbReference>
<name>A0A9Q3JTG4_9BASI</name>
<dbReference type="OrthoDB" id="2436455at2759"/>
<proteinExistence type="predicted"/>
<protein>
    <submittedName>
        <fullName evidence="2">Uncharacterized protein</fullName>
    </submittedName>
</protein>